<dbReference type="Pfam" id="PF12661">
    <property type="entry name" value="hEGF"/>
    <property type="match status" value="1"/>
</dbReference>
<feature type="disulfide bond" evidence="9">
    <location>
        <begin position="452"/>
        <end position="461"/>
    </location>
</feature>
<proteinExistence type="predicted"/>
<keyword evidence="2" id="KW-0964">Secreted</keyword>
<dbReference type="Gene3D" id="2.10.25.10">
    <property type="entry name" value="Laminin"/>
    <property type="match status" value="9"/>
</dbReference>
<feature type="disulfide bond" evidence="9">
    <location>
        <begin position="603"/>
        <end position="612"/>
    </location>
</feature>
<feature type="domain" description="EGF-like" evidence="13">
    <location>
        <begin position="304"/>
        <end position="342"/>
    </location>
</feature>
<dbReference type="Pfam" id="PF19330">
    <property type="entry name" value="DNER_C"/>
    <property type="match status" value="1"/>
</dbReference>
<dbReference type="InterPro" id="IPR009030">
    <property type="entry name" value="Growth_fac_rcpt_cys_sf"/>
</dbReference>
<evidence type="ECO:0000256" key="1">
    <source>
        <dbReference type="ARBA" id="ARBA00004613"/>
    </source>
</evidence>
<feature type="compositionally biased region" description="Low complexity" evidence="10">
    <location>
        <begin position="132"/>
        <end position="175"/>
    </location>
</feature>
<dbReference type="InterPro" id="IPR000152">
    <property type="entry name" value="EGF-type_Asp/Asn_hydroxyl_site"/>
</dbReference>
<dbReference type="PROSITE" id="PS50026">
    <property type="entry name" value="EGF_3"/>
    <property type="match status" value="10"/>
</dbReference>
<dbReference type="FunFam" id="2.10.25.10:FF:000424">
    <property type="entry name" value="Delta and Notch-like epidermal growth factor-related receptor"/>
    <property type="match status" value="1"/>
</dbReference>
<reference evidence="14" key="1">
    <citation type="submission" date="2021-01" db="EMBL/GenBank/DDBJ databases">
        <authorList>
            <person name="Zahm M."/>
            <person name="Roques C."/>
            <person name="Cabau C."/>
            <person name="Klopp C."/>
            <person name="Donnadieu C."/>
            <person name="Jouanno E."/>
            <person name="Lampietro C."/>
            <person name="Louis A."/>
            <person name="Herpin A."/>
            <person name="Echchiki A."/>
            <person name="Berthelot C."/>
            <person name="Parey E."/>
            <person name="Roest-Crollius H."/>
            <person name="Braasch I."/>
            <person name="Postlethwait J."/>
            <person name="Bobe J."/>
            <person name="Montfort J."/>
            <person name="Bouchez O."/>
            <person name="Begum T."/>
            <person name="Mejri S."/>
            <person name="Adams A."/>
            <person name="Chen W.-J."/>
            <person name="Guiguen Y."/>
        </authorList>
    </citation>
    <scope>NUCLEOTIDE SEQUENCE</scope>
    <source>
        <strain evidence="14">YG-15Mar2019-1</strain>
        <tissue evidence="14">Brain</tissue>
    </source>
</reference>
<keyword evidence="11" id="KW-0812">Transmembrane</keyword>
<feature type="disulfide bond" evidence="9">
    <location>
        <begin position="433"/>
        <end position="450"/>
    </location>
</feature>
<evidence type="ECO:0000256" key="12">
    <source>
        <dbReference type="SAM" id="SignalP"/>
    </source>
</evidence>
<dbReference type="GO" id="GO:0007399">
    <property type="term" value="P:nervous system development"/>
    <property type="evidence" value="ECO:0007669"/>
    <property type="project" value="UniProtKB-ARBA"/>
</dbReference>
<feature type="region of interest" description="Disordered" evidence="10">
    <location>
        <begin position="27"/>
        <end position="46"/>
    </location>
</feature>
<evidence type="ECO:0000256" key="2">
    <source>
        <dbReference type="ARBA" id="ARBA00022525"/>
    </source>
</evidence>
<feature type="disulfide bond" evidence="9">
    <location>
        <begin position="80"/>
        <end position="89"/>
    </location>
</feature>
<evidence type="ECO:0000256" key="4">
    <source>
        <dbReference type="ARBA" id="ARBA00022729"/>
    </source>
</evidence>
<dbReference type="FunFam" id="2.10.25.10:FF:000597">
    <property type="entry name" value="Delta/notch-like EGF repeat containing"/>
    <property type="match status" value="1"/>
</dbReference>
<dbReference type="GO" id="GO:0007219">
    <property type="term" value="P:Notch signaling pathway"/>
    <property type="evidence" value="ECO:0007669"/>
    <property type="project" value="TreeGrafter"/>
</dbReference>
<feature type="transmembrane region" description="Helical" evidence="11">
    <location>
        <begin position="635"/>
        <end position="660"/>
    </location>
</feature>
<feature type="domain" description="EGF-like" evidence="13">
    <location>
        <begin position="343"/>
        <end position="384"/>
    </location>
</feature>
<dbReference type="InterPro" id="IPR000742">
    <property type="entry name" value="EGF"/>
</dbReference>
<feature type="compositionally biased region" description="Low complexity" evidence="10">
    <location>
        <begin position="27"/>
        <end position="41"/>
    </location>
</feature>
<dbReference type="Proteomes" id="UP001046870">
    <property type="component" value="Chromosome 9"/>
</dbReference>
<feature type="chain" id="PRO_5039479691" description="EGF-like domain-containing protein" evidence="12">
    <location>
        <begin position="19"/>
        <end position="733"/>
    </location>
</feature>
<keyword evidence="11" id="KW-1133">Transmembrane helix</keyword>
<dbReference type="GO" id="GO:0005576">
    <property type="term" value="C:extracellular region"/>
    <property type="evidence" value="ECO:0007669"/>
    <property type="project" value="UniProtKB-SubCell"/>
</dbReference>
<dbReference type="PROSITE" id="PS51257">
    <property type="entry name" value="PROKAR_LIPOPROTEIN"/>
    <property type="match status" value="1"/>
</dbReference>
<keyword evidence="7 9" id="KW-1015">Disulfide bond</keyword>
<keyword evidence="5" id="KW-0677">Repeat</keyword>
<gene>
    <name evidence="14" type="ORF">MATL_G00120130</name>
</gene>
<keyword evidence="15" id="KW-1185">Reference proteome</keyword>
<dbReference type="FunFam" id="2.10.25.10:FF:000045">
    <property type="entry name" value="Slit guidance ligand 2"/>
    <property type="match status" value="1"/>
</dbReference>
<comment type="caution">
    <text evidence="9">Lacks conserved residue(s) required for the propagation of feature annotation.</text>
</comment>
<comment type="caution">
    <text evidence="14">The sequence shown here is derived from an EMBL/GenBank/DDBJ whole genome shotgun (WGS) entry which is preliminary data.</text>
</comment>
<feature type="disulfide bond" evidence="9">
    <location>
        <begin position="489"/>
        <end position="498"/>
    </location>
</feature>
<keyword evidence="11" id="KW-0472">Membrane</keyword>
<feature type="domain" description="EGF-like" evidence="13">
    <location>
        <begin position="539"/>
        <end position="575"/>
    </location>
</feature>
<evidence type="ECO:0000313" key="15">
    <source>
        <dbReference type="Proteomes" id="UP001046870"/>
    </source>
</evidence>
<dbReference type="FunFam" id="2.10.25.10:FF:000122">
    <property type="entry name" value="Protein crumbs homolog 2"/>
    <property type="match status" value="1"/>
</dbReference>
<dbReference type="SMART" id="SM00179">
    <property type="entry name" value="EGF_CA"/>
    <property type="match status" value="9"/>
</dbReference>
<feature type="domain" description="EGF-like" evidence="13">
    <location>
        <begin position="577"/>
        <end position="613"/>
    </location>
</feature>
<dbReference type="PROSITE" id="PS00010">
    <property type="entry name" value="ASX_HYDROXYL"/>
    <property type="match status" value="2"/>
</dbReference>
<feature type="disulfide bond" evidence="9">
    <location>
        <begin position="527"/>
        <end position="536"/>
    </location>
</feature>
<protein>
    <recommendedName>
        <fullName evidence="13">EGF-like domain-containing protein</fullName>
    </recommendedName>
</protein>
<evidence type="ECO:0000259" key="13">
    <source>
        <dbReference type="PROSITE" id="PS50026"/>
    </source>
</evidence>
<feature type="domain" description="EGF-like" evidence="13">
    <location>
        <begin position="92"/>
        <end position="129"/>
    </location>
</feature>
<dbReference type="SUPFAM" id="SSF57184">
    <property type="entry name" value="Growth factor receptor domain"/>
    <property type="match status" value="2"/>
</dbReference>
<dbReference type="AlphaFoldDB" id="A0A9D3T4V9"/>
<feature type="disulfide bond" evidence="9">
    <location>
        <begin position="96"/>
        <end position="106"/>
    </location>
</feature>
<dbReference type="InterPro" id="IPR045769">
    <property type="entry name" value="DNER_C"/>
</dbReference>
<dbReference type="PROSITE" id="PS00022">
    <property type="entry name" value="EGF_1"/>
    <property type="match status" value="10"/>
</dbReference>
<sequence>MQRFVCLLLLLSAGGCLSSPLTPTQSPVPTSAAAAADSATPAPDPCEGQPCLNGGSCQPQLASPGTPEFPPDTQAYTCSCSTGFTGRNCEFFTDPCASSPCLHGNCSHSGEGNTYTCECADGFEGEKCDQPSLSVSTSAWDSSSAPPAPEHATPSTTSTPTTLPSTTQAPPTLQPWQPKLGQRVAEIAWEEEQVSDGSVCGNVSTGVVTVSLEVAEETAVKIQVNVSGSAVLWRVSEDEFQRCSTLDGTIVWIQQASDGLVLPDESLPLGHSYFLGFLRSGTPGVSEVLLRLHLTVKASSCVEPGSRFSDPECSGKGRCVTQPTKSTFYCECEEEYSGIFCEEFDACRLKPCENGGTCSDVTQGDEGRNFTCACPPGYTGERCQVLVDHCLSQPCKNGATCSNGLLGPTCLCPEGYQGSLCDQRIDPCGSSPCHNNGSCFSDGRGFGFGCSCPPGFTGPTCAQLVDFCALNPCAHGICRSVGTSYRCLCVPGYHGLYCEEEYNECLSAPCQNHATCRDLVNAYECVCTPQYQGRHCEIYKDPCLKVRCFNGGTCERVGLNSTCVCPPGYMGENCEIDINECDSNPCHHGGTCIDQSNGFTCHCPQGWVGASCEIHLQWKAAHPEDTLPSMPRHSLYIIIGALCVAFVLMLIILIVGICRISRIEYQGSSRHAYQEFYNCRSIDSEFSNAIASIRHARFGKKSRPAMYDATPITYEDYSPDDKPLVTLIKTKDL</sequence>
<evidence type="ECO:0000256" key="7">
    <source>
        <dbReference type="ARBA" id="ARBA00023157"/>
    </source>
</evidence>
<dbReference type="CDD" id="cd00054">
    <property type="entry name" value="EGF_CA"/>
    <property type="match status" value="7"/>
</dbReference>
<dbReference type="EMBL" id="JAFDVH010000009">
    <property type="protein sequence ID" value="KAG7471029.1"/>
    <property type="molecule type" value="Genomic_DNA"/>
</dbReference>
<feature type="disulfide bond" evidence="9">
    <location>
        <begin position="119"/>
        <end position="128"/>
    </location>
</feature>
<dbReference type="InterPro" id="IPR001881">
    <property type="entry name" value="EGF-like_Ca-bd_dom"/>
</dbReference>
<feature type="disulfide bond" evidence="9">
    <location>
        <begin position="374"/>
        <end position="383"/>
    </location>
</feature>
<dbReference type="PROSITE" id="PS01187">
    <property type="entry name" value="EGF_CA"/>
    <property type="match status" value="1"/>
</dbReference>
<evidence type="ECO:0000256" key="10">
    <source>
        <dbReference type="SAM" id="MobiDB-lite"/>
    </source>
</evidence>
<evidence type="ECO:0000256" key="6">
    <source>
        <dbReference type="ARBA" id="ARBA00022837"/>
    </source>
</evidence>
<accession>A0A9D3T4V9</accession>
<feature type="disulfide bond" evidence="9">
    <location>
        <begin position="565"/>
        <end position="574"/>
    </location>
</feature>
<keyword evidence="6" id="KW-0106">Calcium</keyword>
<dbReference type="FunFam" id="2.10.25.10:FF:000703">
    <property type="entry name" value="Delta/notch like EGF repeat containing"/>
    <property type="match status" value="1"/>
</dbReference>
<dbReference type="FunFam" id="2.10.25.10:FF:000566">
    <property type="entry name" value="delta and Notch-like epidermal growth factor-related receptor"/>
    <property type="match status" value="1"/>
</dbReference>
<feature type="domain" description="EGF-like" evidence="13">
    <location>
        <begin position="386"/>
        <end position="422"/>
    </location>
</feature>
<feature type="domain" description="EGF-like" evidence="13">
    <location>
        <begin position="424"/>
        <end position="462"/>
    </location>
</feature>
<feature type="domain" description="EGF-like" evidence="13">
    <location>
        <begin position="464"/>
        <end position="499"/>
    </location>
</feature>
<evidence type="ECO:0000256" key="8">
    <source>
        <dbReference type="ARBA" id="ARBA00023180"/>
    </source>
</evidence>
<dbReference type="FunFam" id="2.10.25.10:FF:000883">
    <property type="entry name" value="Delta/notch-like EGF repeat containing"/>
    <property type="match status" value="1"/>
</dbReference>
<dbReference type="Pfam" id="PF00008">
    <property type="entry name" value="EGF"/>
    <property type="match status" value="5"/>
</dbReference>
<feature type="disulfide bond" evidence="9">
    <location>
        <begin position="412"/>
        <end position="421"/>
    </location>
</feature>
<evidence type="ECO:0000256" key="9">
    <source>
        <dbReference type="PROSITE-ProRule" id="PRU00076"/>
    </source>
</evidence>
<organism evidence="14 15">
    <name type="scientific">Megalops atlanticus</name>
    <name type="common">Tarpon</name>
    <name type="synonym">Clupea gigantea</name>
    <dbReference type="NCBI Taxonomy" id="7932"/>
    <lineage>
        <taxon>Eukaryota</taxon>
        <taxon>Metazoa</taxon>
        <taxon>Chordata</taxon>
        <taxon>Craniata</taxon>
        <taxon>Vertebrata</taxon>
        <taxon>Euteleostomi</taxon>
        <taxon>Actinopterygii</taxon>
        <taxon>Neopterygii</taxon>
        <taxon>Teleostei</taxon>
        <taxon>Elopiformes</taxon>
        <taxon>Megalopidae</taxon>
        <taxon>Megalops</taxon>
    </lineage>
</organism>
<dbReference type="SUPFAM" id="SSF57196">
    <property type="entry name" value="EGF/Laminin"/>
    <property type="match status" value="4"/>
</dbReference>
<dbReference type="PROSITE" id="PS01186">
    <property type="entry name" value="EGF_2"/>
    <property type="match status" value="8"/>
</dbReference>
<dbReference type="PANTHER" id="PTHR12916">
    <property type="entry name" value="CYTOCHROME C OXIDASE POLYPEPTIDE VIC-2"/>
    <property type="match status" value="1"/>
</dbReference>
<keyword evidence="4 12" id="KW-0732">Signal</keyword>
<dbReference type="FunFam" id="2.10.25.10:FF:000377">
    <property type="entry name" value="Delta/notch like EGF repeat containing"/>
    <property type="match status" value="1"/>
</dbReference>
<evidence type="ECO:0000256" key="3">
    <source>
        <dbReference type="ARBA" id="ARBA00022536"/>
    </source>
</evidence>
<dbReference type="SMART" id="SM00181">
    <property type="entry name" value="EGF"/>
    <property type="match status" value="10"/>
</dbReference>
<feature type="region of interest" description="Disordered" evidence="10">
    <location>
        <begin position="130"/>
        <end position="176"/>
    </location>
</feature>
<dbReference type="GO" id="GO:0005112">
    <property type="term" value="F:Notch binding"/>
    <property type="evidence" value="ECO:0007669"/>
    <property type="project" value="TreeGrafter"/>
</dbReference>
<feature type="signal peptide" evidence="12">
    <location>
        <begin position="1"/>
        <end position="18"/>
    </location>
</feature>
<dbReference type="FunFam" id="2.10.25.10:FF:000609">
    <property type="entry name" value="delta and Notch-like epidermal growth factor-related receptor"/>
    <property type="match status" value="1"/>
</dbReference>
<evidence type="ECO:0000256" key="5">
    <source>
        <dbReference type="ARBA" id="ARBA00022737"/>
    </source>
</evidence>
<name>A0A9D3T4V9_MEGAT</name>
<feature type="disulfide bond" evidence="9">
    <location>
        <begin position="332"/>
        <end position="341"/>
    </location>
</feature>
<dbReference type="GO" id="GO:0005509">
    <property type="term" value="F:calcium ion binding"/>
    <property type="evidence" value="ECO:0007669"/>
    <property type="project" value="InterPro"/>
</dbReference>
<dbReference type="OrthoDB" id="283575at2759"/>
<feature type="domain" description="EGF-like" evidence="13">
    <location>
        <begin position="501"/>
        <end position="537"/>
    </location>
</feature>
<feature type="disulfide bond" evidence="9">
    <location>
        <begin position="313"/>
        <end position="330"/>
    </location>
</feature>
<evidence type="ECO:0000313" key="14">
    <source>
        <dbReference type="EMBL" id="KAG7471029.1"/>
    </source>
</evidence>
<dbReference type="PRINTS" id="PR00010">
    <property type="entry name" value="EGFBLOOD"/>
</dbReference>
<dbReference type="InterPro" id="IPR013032">
    <property type="entry name" value="EGF-like_CS"/>
</dbReference>
<keyword evidence="8" id="KW-0325">Glycoprotein</keyword>
<keyword evidence="3 9" id="KW-0245">EGF-like domain</keyword>
<feature type="domain" description="EGF-like" evidence="13">
    <location>
        <begin position="42"/>
        <end position="90"/>
    </location>
</feature>
<dbReference type="InterPro" id="IPR018097">
    <property type="entry name" value="EGF_Ca-bd_CS"/>
</dbReference>
<evidence type="ECO:0000256" key="11">
    <source>
        <dbReference type="SAM" id="Phobius"/>
    </source>
</evidence>
<feature type="disulfide bond" evidence="9">
    <location>
        <begin position="468"/>
        <end position="478"/>
    </location>
</feature>
<dbReference type="PANTHER" id="PTHR12916:SF4">
    <property type="entry name" value="UNINFLATABLE, ISOFORM C"/>
    <property type="match status" value="1"/>
</dbReference>
<comment type="subcellular location">
    <subcellularLocation>
        <location evidence="1">Secreted</location>
    </subcellularLocation>
</comment>